<keyword evidence="4" id="KW-1133">Transmembrane helix</keyword>
<name>A0A1W6WMP1_BACTU</name>
<keyword evidence="2" id="KW-1003">Cell membrane</keyword>
<accession>A0A1W6WMP1</accession>
<protein>
    <recommendedName>
        <fullName evidence="6">DUF2179 domain-containing protein</fullName>
    </recommendedName>
</protein>
<evidence type="ECO:0000256" key="1">
    <source>
        <dbReference type="ARBA" id="ARBA00004651"/>
    </source>
</evidence>
<evidence type="ECO:0000313" key="8">
    <source>
        <dbReference type="Proteomes" id="UP000194143"/>
    </source>
</evidence>
<keyword evidence="3" id="KW-0812">Transmembrane</keyword>
<dbReference type="Pfam" id="PF10035">
    <property type="entry name" value="DUF2179"/>
    <property type="match status" value="1"/>
</dbReference>
<keyword evidence="5" id="KW-0472">Membrane</keyword>
<dbReference type="Proteomes" id="UP000194143">
    <property type="component" value="Chromosome"/>
</dbReference>
<dbReference type="EMBL" id="CP021061">
    <property type="protein sequence ID" value="ARP57846.1"/>
    <property type="molecule type" value="Genomic_DNA"/>
</dbReference>
<dbReference type="AlphaFoldDB" id="A0A1W6WMP1"/>
<dbReference type="GO" id="GO:0005886">
    <property type="term" value="C:plasma membrane"/>
    <property type="evidence" value="ECO:0007669"/>
    <property type="project" value="UniProtKB-SubCell"/>
</dbReference>
<reference evidence="7 8" key="1">
    <citation type="submission" date="2017-04" db="EMBL/GenBank/DDBJ databases">
        <title>Complete Genome Sequence of Bacillus thuringiensis type Strain ATCC 10792.</title>
        <authorList>
            <person name="Oh D.-H."/>
            <person name="Park B.-J."/>
            <person name="Shuai W."/>
            <person name="Chelliah R."/>
        </authorList>
    </citation>
    <scope>NUCLEOTIDE SEQUENCE [LARGE SCALE GENOMIC DNA]</scope>
    <source>
        <strain evidence="7 8">ATCC 10792</strain>
    </source>
</reference>
<dbReference type="InterPro" id="IPR019264">
    <property type="entry name" value="DUF2179"/>
</dbReference>
<feature type="domain" description="DUF2179" evidence="6">
    <location>
        <begin position="2"/>
        <end position="24"/>
    </location>
</feature>
<proteinExistence type="predicted"/>
<evidence type="ECO:0000256" key="4">
    <source>
        <dbReference type="ARBA" id="ARBA00022989"/>
    </source>
</evidence>
<evidence type="ECO:0000256" key="3">
    <source>
        <dbReference type="ARBA" id="ARBA00022692"/>
    </source>
</evidence>
<comment type="subcellular location">
    <subcellularLocation>
        <location evidence="1">Cell membrane</location>
        <topology evidence="1">Multi-pass membrane protein</topology>
    </subcellularLocation>
</comment>
<sequence length="33" mass="3769">MKALIHEIDENAFVTVYDVAEVQGGNFKKHDIH</sequence>
<keyword evidence="8" id="KW-1185">Reference proteome</keyword>
<evidence type="ECO:0000313" key="7">
    <source>
        <dbReference type="EMBL" id="ARP57846.1"/>
    </source>
</evidence>
<gene>
    <name evidence="7" type="ORF">CAB88_12520</name>
</gene>
<evidence type="ECO:0000256" key="2">
    <source>
        <dbReference type="ARBA" id="ARBA00022475"/>
    </source>
</evidence>
<evidence type="ECO:0000256" key="5">
    <source>
        <dbReference type="ARBA" id="ARBA00023136"/>
    </source>
</evidence>
<evidence type="ECO:0000259" key="6">
    <source>
        <dbReference type="Pfam" id="PF10035"/>
    </source>
</evidence>
<organism evidence="7 8">
    <name type="scientific">Bacillus thuringiensis</name>
    <dbReference type="NCBI Taxonomy" id="1428"/>
    <lineage>
        <taxon>Bacteria</taxon>
        <taxon>Bacillati</taxon>
        <taxon>Bacillota</taxon>
        <taxon>Bacilli</taxon>
        <taxon>Bacillales</taxon>
        <taxon>Bacillaceae</taxon>
        <taxon>Bacillus</taxon>
        <taxon>Bacillus cereus group</taxon>
    </lineage>
</organism>